<dbReference type="Proteomes" id="UP000183810">
    <property type="component" value="Chromosome"/>
</dbReference>
<feature type="short sequence motif" description="'KMSKS' region" evidence="9">
    <location>
        <begin position="315"/>
        <end position="319"/>
    </location>
</feature>
<dbReference type="InterPro" id="IPR001412">
    <property type="entry name" value="aa-tRNA-synth_I_CS"/>
</dbReference>
<feature type="domain" description="Methionyl/Leucyl tRNA synthetase" evidence="10">
    <location>
        <begin position="20"/>
        <end position="152"/>
    </location>
</feature>
<dbReference type="NCBIfam" id="TIGR00398">
    <property type="entry name" value="metG"/>
    <property type="match status" value="1"/>
</dbReference>
<dbReference type="Pfam" id="PF19303">
    <property type="entry name" value="Anticodon_3"/>
    <property type="match status" value="1"/>
</dbReference>
<evidence type="ECO:0000256" key="4">
    <source>
        <dbReference type="ARBA" id="ARBA00022598"/>
    </source>
</evidence>
<dbReference type="CDD" id="cd07957">
    <property type="entry name" value="Anticodon_Ia_Met"/>
    <property type="match status" value="1"/>
</dbReference>
<comment type="subunit">
    <text evidence="9">Monomer.</text>
</comment>
<dbReference type="SUPFAM" id="SSF52374">
    <property type="entry name" value="Nucleotidylyl transferase"/>
    <property type="match status" value="1"/>
</dbReference>
<dbReference type="RefSeq" id="WP_071930177.1">
    <property type="nucleotide sequence ID" value="NZ_CP018082.1"/>
</dbReference>
<evidence type="ECO:0000256" key="5">
    <source>
        <dbReference type="ARBA" id="ARBA00022741"/>
    </source>
</evidence>
<dbReference type="PRINTS" id="PR01041">
    <property type="entry name" value="TRNASYNTHMET"/>
</dbReference>
<keyword evidence="6 9" id="KW-0067">ATP-binding</keyword>
<organism evidence="12 13">
    <name type="scientific">Nocardia mangyaensis</name>
    <dbReference type="NCBI Taxonomy" id="2213200"/>
    <lineage>
        <taxon>Bacteria</taxon>
        <taxon>Bacillati</taxon>
        <taxon>Actinomycetota</taxon>
        <taxon>Actinomycetes</taxon>
        <taxon>Mycobacteriales</taxon>
        <taxon>Nocardiaceae</taxon>
        <taxon>Nocardia</taxon>
    </lineage>
</organism>
<accession>A0A1J0VY24</accession>
<keyword evidence="13" id="KW-1185">Reference proteome</keyword>
<evidence type="ECO:0000313" key="13">
    <source>
        <dbReference type="Proteomes" id="UP000183810"/>
    </source>
</evidence>
<dbReference type="Gene3D" id="1.10.730.10">
    <property type="entry name" value="Isoleucyl-tRNA Synthetase, Domain 1"/>
    <property type="match status" value="1"/>
</dbReference>
<dbReference type="AlphaFoldDB" id="A0A1J0VY24"/>
<evidence type="ECO:0000256" key="8">
    <source>
        <dbReference type="ARBA" id="ARBA00023146"/>
    </source>
</evidence>
<comment type="caution">
    <text evidence="9">Lacks conserved residue(s) required for the propagation of feature annotation.</text>
</comment>
<dbReference type="EC" id="6.1.1.10" evidence="9"/>
<dbReference type="InterPro" id="IPR014729">
    <property type="entry name" value="Rossmann-like_a/b/a_fold"/>
</dbReference>
<dbReference type="GO" id="GO:0004825">
    <property type="term" value="F:methionine-tRNA ligase activity"/>
    <property type="evidence" value="ECO:0007669"/>
    <property type="project" value="UniProtKB-UniRule"/>
</dbReference>
<keyword evidence="7 9" id="KW-0648">Protein biosynthesis</keyword>
<dbReference type="Pfam" id="PF09334">
    <property type="entry name" value="tRNA-synt_1g"/>
    <property type="match status" value="2"/>
</dbReference>
<dbReference type="PANTHER" id="PTHR43326:SF1">
    <property type="entry name" value="METHIONINE--TRNA LIGASE, MITOCHONDRIAL"/>
    <property type="match status" value="1"/>
</dbReference>
<protein>
    <recommendedName>
        <fullName evidence="9">Methionine--tRNA ligase</fullName>
        <ecNumber evidence="9">6.1.1.10</ecNumber>
    </recommendedName>
    <alternativeName>
        <fullName evidence="9">Methionyl-tRNA synthetase</fullName>
        <shortName evidence="9">MetRS</shortName>
    </alternativeName>
</protein>
<evidence type="ECO:0000256" key="2">
    <source>
        <dbReference type="ARBA" id="ARBA00004496"/>
    </source>
</evidence>
<gene>
    <name evidence="9" type="primary">metG</name>
    <name evidence="12" type="ORF">BOX37_27130</name>
</gene>
<evidence type="ECO:0000313" key="12">
    <source>
        <dbReference type="EMBL" id="APE36992.1"/>
    </source>
</evidence>
<dbReference type="KEGG" id="nsl:BOX37_27130"/>
<dbReference type="GO" id="GO:0005737">
    <property type="term" value="C:cytoplasm"/>
    <property type="evidence" value="ECO:0007669"/>
    <property type="project" value="UniProtKB-SubCell"/>
</dbReference>
<evidence type="ECO:0000256" key="9">
    <source>
        <dbReference type="HAMAP-Rule" id="MF_01228"/>
    </source>
</evidence>
<evidence type="ECO:0000259" key="10">
    <source>
        <dbReference type="Pfam" id="PF09334"/>
    </source>
</evidence>
<evidence type="ECO:0000256" key="7">
    <source>
        <dbReference type="ARBA" id="ARBA00022917"/>
    </source>
</evidence>
<evidence type="ECO:0000256" key="6">
    <source>
        <dbReference type="ARBA" id="ARBA00022840"/>
    </source>
</evidence>
<dbReference type="EMBL" id="CP018082">
    <property type="protein sequence ID" value="APE36992.1"/>
    <property type="molecule type" value="Genomic_DNA"/>
</dbReference>
<evidence type="ECO:0000256" key="3">
    <source>
        <dbReference type="ARBA" id="ARBA00022490"/>
    </source>
</evidence>
<feature type="domain" description="Methionyl-tRNA synthetase anticodon-binding" evidence="11">
    <location>
        <begin position="391"/>
        <end position="521"/>
    </location>
</feature>
<comment type="function">
    <text evidence="1 9">Is required not only for elongation of protein synthesis but also for the initiation of all mRNA translation through initiator tRNA(fMet) aminoacylation.</text>
</comment>
<comment type="similarity">
    <text evidence="9">Belongs to the class-I aminoacyl-tRNA synthetase family. MetG type 2B subfamily.</text>
</comment>
<sequence length="529" mass="59002">MSERSERSKGTAASEAPAFYITTAIAYPNGAPHIGHAYEYISTDALARFKRLDGYDVFFMTGTDEHGQKMQQTAAAEGIGVQELAARNSDVFEAMDKALDISFDRFIRTTDEDHKAASVAIWERMLAGGDIYLGNYSGWYSVRDEAFYTEEETTLLDDGTRVSTETKTPLTWTEESNYFFKLSEYQDKLLALYEEHPEFIAPATRRNEIVSYVKAGLKDLSISRTTFDWGVPVPGHPDHVMYVWVDALTNYLTGVGFPNTESAAFQKFWPANVHIIGKDITRFHTVYWPAFLMSAGIALPDRVFVHGFLYNKGEKMSKSTGNVVDPLALVSTYGLDQVRFFLLREISYGQDGSYSNDAIAGRINSDLANEFGNLVQRSLTMVNKNCDAKAPAPGEFTEEDRALLDRAAALLDRCRAEFDAQQMHLALETIWLTLGETNRYFSANAPWALRKSGTEEDLARMATVLYVTLEVVRIVAILVQPVMPGSAAKILDLLAQDGRTFADIATPLVPGIDLPAPEPVFPRYVEPKE</sequence>
<dbReference type="InterPro" id="IPR014758">
    <property type="entry name" value="Met-tRNA_synth"/>
</dbReference>
<feature type="short sequence motif" description="'HIGH' region" evidence="9">
    <location>
        <begin position="26"/>
        <end position="36"/>
    </location>
</feature>
<dbReference type="Gene3D" id="3.40.50.620">
    <property type="entry name" value="HUPs"/>
    <property type="match status" value="1"/>
</dbReference>
<dbReference type="GO" id="GO:0005524">
    <property type="term" value="F:ATP binding"/>
    <property type="evidence" value="ECO:0007669"/>
    <property type="project" value="UniProtKB-UniRule"/>
</dbReference>
<dbReference type="NCBIfam" id="NF008900">
    <property type="entry name" value="PRK12267.1"/>
    <property type="match status" value="1"/>
</dbReference>
<dbReference type="PROSITE" id="PS00178">
    <property type="entry name" value="AA_TRNA_LIGASE_I"/>
    <property type="match status" value="1"/>
</dbReference>
<dbReference type="SUPFAM" id="SSF47323">
    <property type="entry name" value="Anticodon-binding domain of a subclass of class I aminoacyl-tRNA synthetases"/>
    <property type="match status" value="1"/>
</dbReference>
<proteinExistence type="inferred from homology"/>
<comment type="subcellular location">
    <subcellularLocation>
        <location evidence="2 9">Cytoplasm</location>
    </subcellularLocation>
</comment>
<keyword evidence="4 9" id="KW-0436">Ligase</keyword>
<dbReference type="FunFam" id="2.170.220.10:FF:000002">
    <property type="entry name" value="Methionine--tRNA ligase"/>
    <property type="match status" value="1"/>
</dbReference>
<reference evidence="12" key="1">
    <citation type="submission" date="2016-11" db="EMBL/GenBank/DDBJ databases">
        <authorList>
            <person name="Jaros S."/>
            <person name="Januszkiewicz K."/>
            <person name="Wedrychowicz H."/>
        </authorList>
    </citation>
    <scope>NUCLEOTIDE SEQUENCE [LARGE SCALE GENOMIC DNA]</scope>
    <source>
        <strain evidence="12">Y48</strain>
    </source>
</reference>
<dbReference type="Gene3D" id="2.170.220.10">
    <property type="match status" value="1"/>
</dbReference>
<dbReference type="HAMAP" id="MF_01228">
    <property type="entry name" value="Met_tRNA_synth_type2"/>
    <property type="match status" value="1"/>
</dbReference>
<dbReference type="InterPro" id="IPR015413">
    <property type="entry name" value="Methionyl/Leucyl_tRNA_Synth"/>
</dbReference>
<dbReference type="InterPro" id="IPR023457">
    <property type="entry name" value="Met-tRNA_synth_2"/>
</dbReference>
<dbReference type="InterPro" id="IPR033911">
    <property type="entry name" value="MetRS_core"/>
</dbReference>
<keyword evidence="3 9" id="KW-0963">Cytoplasm</keyword>
<dbReference type="GO" id="GO:0006431">
    <property type="term" value="P:methionyl-tRNA aminoacylation"/>
    <property type="evidence" value="ECO:0007669"/>
    <property type="project" value="UniProtKB-UniRule"/>
</dbReference>
<dbReference type="PANTHER" id="PTHR43326">
    <property type="entry name" value="METHIONYL-TRNA SYNTHETASE"/>
    <property type="match status" value="1"/>
</dbReference>
<feature type="domain" description="Methionyl/Leucyl tRNA synthetase" evidence="10">
    <location>
        <begin position="167"/>
        <end position="378"/>
    </location>
</feature>
<comment type="catalytic activity">
    <reaction evidence="9">
        <text>tRNA(Met) + L-methionine + ATP = L-methionyl-tRNA(Met) + AMP + diphosphate</text>
        <dbReference type="Rhea" id="RHEA:13481"/>
        <dbReference type="Rhea" id="RHEA-COMP:9667"/>
        <dbReference type="Rhea" id="RHEA-COMP:9698"/>
        <dbReference type="ChEBI" id="CHEBI:30616"/>
        <dbReference type="ChEBI" id="CHEBI:33019"/>
        <dbReference type="ChEBI" id="CHEBI:57844"/>
        <dbReference type="ChEBI" id="CHEBI:78442"/>
        <dbReference type="ChEBI" id="CHEBI:78530"/>
        <dbReference type="ChEBI" id="CHEBI:456215"/>
        <dbReference type="EC" id="6.1.1.10"/>
    </reaction>
</comment>
<evidence type="ECO:0000259" key="11">
    <source>
        <dbReference type="Pfam" id="PF19303"/>
    </source>
</evidence>
<evidence type="ECO:0000256" key="1">
    <source>
        <dbReference type="ARBA" id="ARBA00003314"/>
    </source>
</evidence>
<dbReference type="CDD" id="cd00814">
    <property type="entry name" value="MetRS_core"/>
    <property type="match status" value="1"/>
</dbReference>
<dbReference type="OrthoDB" id="9810191at2"/>
<dbReference type="InterPro" id="IPR009080">
    <property type="entry name" value="tRNAsynth_Ia_anticodon-bd"/>
</dbReference>
<name>A0A1J0VY24_9NOCA</name>
<dbReference type="InterPro" id="IPR041872">
    <property type="entry name" value="Anticodon_Met"/>
</dbReference>
<keyword evidence="5 9" id="KW-0547">Nucleotide-binding</keyword>
<keyword evidence="8 9" id="KW-0030">Aminoacyl-tRNA synthetase</keyword>